<dbReference type="Proteomes" id="UP000220922">
    <property type="component" value="Unassembled WGS sequence"/>
</dbReference>
<dbReference type="Gene3D" id="1.20.1510.10">
    <property type="entry name" value="Cation efflux protein transmembrane domain"/>
    <property type="match status" value="1"/>
</dbReference>
<keyword evidence="5 7" id="KW-1133">Transmembrane helix</keyword>
<evidence type="ECO:0000256" key="1">
    <source>
        <dbReference type="ARBA" id="ARBA00004141"/>
    </source>
</evidence>
<dbReference type="GO" id="GO:0015341">
    <property type="term" value="F:zinc efflux antiporter activity"/>
    <property type="evidence" value="ECO:0007669"/>
    <property type="project" value="TreeGrafter"/>
</dbReference>
<name>A0A2H3KZ24_9CHLR</name>
<evidence type="ECO:0000256" key="3">
    <source>
        <dbReference type="ARBA" id="ARBA00022448"/>
    </source>
</evidence>
<evidence type="ECO:0000313" key="11">
    <source>
        <dbReference type="Proteomes" id="UP000220922"/>
    </source>
</evidence>
<evidence type="ECO:0000256" key="2">
    <source>
        <dbReference type="ARBA" id="ARBA00008114"/>
    </source>
</evidence>
<accession>A0A2H3KZ24</accession>
<dbReference type="PANTHER" id="PTHR43840:SF15">
    <property type="entry name" value="MITOCHONDRIAL METAL TRANSPORTER 1-RELATED"/>
    <property type="match status" value="1"/>
</dbReference>
<protein>
    <submittedName>
        <fullName evidence="10">Transporter</fullName>
    </submittedName>
</protein>
<evidence type="ECO:0000259" key="9">
    <source>
        <dbReference type="Pfam" id="PF16916"/>
    </source>
</evidence>
<proteinExistence type="inferred from homology"/>
<dbReference type="SUPFAM" id="SSF160240">
    <property type="entry name" value="Cation efflux protein cytoplasmic domain-like"/>
    <property type="match status" value="1"/>
</dbReference>
<dbReference type="NCBIfam" id="TIGR01297">
    <property type="entry name" value="CDF"/>
    <property type="match status" value="1"/>
</dbReference>
<dbReference type="InterPro" id="IPR058533">
    <property type="entry name" value="Cation_efflux_TM"/>
</dbReference>
<dbReference type="PANTHER" id="PTHR43840">
    <property type="entry name" value="MITOCHONDRIAL METAL TRANSPORTER 1-RELATED"/>
    <property type="match status" value="1"/>
</dbReference>
<dbReference type="GO" id="GO:0005886">
    <property type="term" value="C:plasma membrane"/>
    <property type="evidence" value="ECO:0007669"/>
    <property type="project" value="TreeGrafter"/>
</dbReference>
<evidence type="ECO:0000259" key="8">
    <source>
        <dbReference type="Pfam" id="PF01545"/>
    </source>
</evidence>
<evidence type="ECO:0000256" key="4">
    <source>
        <dbReference type="ARBA" id="ARBA00022692"/>
    </source>
</evidence>
<sequence>MRRAHARASLVRYAWLSISASVIVIGLKTGAYLITGSVGLLSDALESVTNLVAAVVALVVLTIAARPPDEEHAYGHDKAEYFSSGVEGGLILLAAVTIMYTAVRRLLDPQPIEGVGLGLAIAIVASLINLGVARILMQAGKQYNSITLEADGHHLMTDVWTSVGVVVGVGAVALTGWHRLDPMIAIIVAANIIWSGFKLLQRSALGLLDTAVPLSERSQVMAILDAYAARDGVQFHALRTRQAASRRFVSVHVLVPGWWTVMHGHRLIEEIERDVCEALPGTTFFTHLEPLDDPLSFADQQLDRENFIQK</sequence>
<comment type="subcellular location">
    <subcellularLocation>
        <location evidence="1">Membrane</location>
        <topology evidence="1">Multi-pass membrane protein</topology>
    </subcellularLocation>
</comment>
<gene>
    <name evidence="10" type="ORF">A9Q02_08385</name>
</gene>
<feature type="transmembrane region" description="Helical" evidence="7">
    <location>
        <begin position="115"/>
        <end position="137"/>
    </location>
</feature>
<dbReference type="InterPro" id="IPR036837">
    <property type="entry name" value="Cation_efflux_CTD_sf"/>
</dbReference>
<comment type="similarity">
    <text evidence="2">Belongs to the cation diffusion facilitator (CDF) transporter (TC 2.A.4) family.</text>
</comment>
<dbReference type="Pfam" id="PF01545">
    <property type="entry name" value="Cation_efflux"/>
    <property type="match status" value="1"/>
</dbReference>
<evidence type="ECO:0000313" key="10">
    <source>
        <dbReference type="EMBL" id="PDW00875.1"/>
    </source>
</evidence>
<dbReference type="SUPFAM" id="SSF161111">
    <property type="entry name" value="Cation efflux protein transmembrane domain-like"/>
    <property type="match status" value="1"/>
</dbReference>
<dbReference type="InterPro" id="IPR027470">
    <property type="entry name" value="Cation_efflux_CTD"/>
</dbReference>
<dbReference type="Pfam" id="PF16916">
    <property type="entry name" value="ZT_dimer"/>
    <property type="match status" value="1"/>
</dbReference>
<dbReference type="InterPro" id="IPR027469">
    <property type="entry name" value="Cation_efflux_TMD_sf"/>
</dbReference>
<feature type="domain" description="Cation efflux protein transmembrane" evidence="8">
    <location>
        <begin position="15"/>
        <end position="208"/>
    </location>
</feature>
<dbReference type="GO" id="GO:0015093">
    <property type="term" value="F:ferrous iron transmembrane transporter activity"/>
    <property type="evidence" value="ECO:0007669"/>
    <property type="project" value="TreeGrafter"/>
</dbReference>
<feature type="transmembrane region" description="Helical" evidence="7">
    <location>
        <begin position="12"/>
        <end position="35"/>
    </location>
</feature>
<keyword evidence="4 7" id="KW-0812">Transmembrane</keyword>
<reference evidence="10 11" key="1">
    <citation type="submission" date="2016-05" db="EMBL/GenBank/DDBJ databases">
        <authorList>
            <person name="Lavstsen T."/>
            <person name="Jespersen J.S."/>
        </authorList>
    </citation>
    <scope>NUCLEOTIDE SEQUENCE [LARGE SCALE GENOMIC DNA]</scope>
    <source>
        <strain evidence="10 11">B7-9</strain>
    </source>
</reference>
<dbReference type="RefSeq" id="WP_097650699.1">
    <property type="nucleotide sequence ID" value="NZ_LYXE01000024.1"/>
</dbReference>
<keyword evidence="11" id="KW-1185">Reference proteome</keyword>
<keyword evidence="6 7" id="KW-0472">Membrane</keyword>
<feature type="domain" description="Cation efflux protein cytoplasmic" evidence="9">
    <location>
        <begin position="218"/>
        <end position="290"/>
    </location>
</feature>
<feature type="transmembrane region" description="Helical" evidence="7">
    <location>
        <begin position="86"/>
        <end position="103"/>
    </location>
</feature>
<evidence type="ECO:0000256" key="6">
    <source>
        <dbReference type="ARBA" id="ARBA00023136"/>
    </source>
</evidence>
<evidence type="ECO:0000256" key="7">
    <source>
        <dbReference type="SAM" id="Phobius"/>
    </source>
</evidence>
<dbReference type="Gene3D" id="3.30.70.1350">
    <property type="entry name" value="Cation efflux protein, cytoplasmic domain"/>
    <property type="match status" value="1"/>
</dbReference>
<evidence type="ECO:0000256" key="5">
    <source>
        <dbReference type="ARBA" id="ARBA00022989"/>
    </source>
</evidence>
<feature type="transmembrane region" description="Helical" evidence="7">
    <location>
        <begin position="158"/>
        <end position="177"/>
    </location>
</feature>
<keyword evidence="3" id="KW-0813">Transport</keyword>
<dbReference type="EMBL" id="LYXE01000024">
    <property type="protein sequence ID" value="PDW00875.1"/>
    <property type="molecule type" value="Genomic_DNA"/>
</dbReference>
<dbReference type="OrthoDB" id="9806522at2"/>
<comment type="caution">
    <text evidence="10">The sequence shown here is derived from an EMBL/GenBank/DDBJ whole genome shotgun (WGS) entry which is preliminary data.</text>
</comment>
<dbReference type="GO" id="GO:0015086">
    <property type="term" value="F:cadmium ion transmembrane transporter activity"/>
    <property type="evidence" value="ECO:0007669"/>
    <property type="project" value="TreeGrafter"/>
</dbReference>
<organism evidence="10 11">
    <name type="scientific">Candidatus Chloroploca asiatica</name>
    <dbReference type="NCBI Taxonomy" id="1506545"/>
    <lineage>
        <taxon>Bacteria</taxon>
        <taxon>Bacillati</taxon>
        <taxon>Chloroflexota</taxon>
        <taxon>Chloroflexia</taxon>
        <taxon>Chloroflexales</taxon>
        <taxon>Chloroflexineae</taxon>
        <taxon>Oscillochloridaceae</taxon>
        <taxon>Candidatus Chloroploca</taxon>
    </lineage>
</organism>
<dbReference type="GO" id="GO:0006882">
    <property type="term" value="P:intracellular zinc ion homeostasis"/>
    <property type="evidence" value="ECO:0007669"/>
    <property type="project" value="TreeGrafter"/>
</dbReference>
<dbReference type="InterPro" id="IPR050291">
    <property type="entry name" value="CDF_Transporter"/>
</dbReference>
<dbReference type="AlphaFoldDB" id="A0A2H3KZ24"/>
<dbReference type="InterPro" id="IPR002524">
    <property type="entry name" value="Cation_efflux"/>
</dbReference>